<sequence length="234" mass="26611">MKRTHFLFTLLFLAPCLAQAHGYWIELKGSGKVNEPVQVQLFFGEYSHGLREKGATLGKMSDISVFVRDADGNQTPVVMTQTDTHWQGEFTPKKDGYYQILGLNDKRDVQDWTKRGFGIVRPVQYLRADYVVGNTERSATAQVLDVVANPQENTVGLRVFKDKKAYANTSVRIVNPDGWERVCDTNEQGRASFVPNKKGLYVVELEWIDKTPGTFNNKPYDTIRHRCDVTFVVD</sequence>
<proteinExistence type="predicted"/>
<dbReference type="InterPro" id="IPR019613">
    <property type="entry name" value="DUF4198"/>
</dbReference>
<evidence type="ECO:0000256" key="1">
    <source>
        <dbReference type="SAM" id="SignalP"/>
    </source>
</evidence>
<dbReference type="EMBL" id="JACWZY010000001">
    <property type="protein sequence ID" value="MBD2699111.1"/>
    <property type="molecule type" value="Genomic_DNA"/>
</dbReference>
<dbReference type="Proteomes" id="UP000598820">
    <property type="component" value="Unassembled WGS sequence"/>
</dbReference>
<organism evidence="2 3">
    <name type="scientific">Spirosoma profusum</name>
    <dbReference type="NCBI Taxonomy" id="2771354"/>
    <lineage>
        <taxon>Bacteria</taxon>
        <taxon>Pseudomonadati</taxon>
        <taxon>Bacteroidota</taxon>
        <taxon>Cytophagia</taxon>
        <taxon>Cytophagales</taxon>
        <taxon>Cytophagaceae</taxon>
        <taxon>Spirosoma</taxon>
    </lineage>
</organism>
<name>A0A926XZM4_9BACT</name>
<comment type="caution">
    <text evidence="2">The sequence shown here is derived from an EMBL/GenBank/DDBJ whole genome shotgun (WGS) entry which is preliminary data.</text>
</comment>
<feature type="signal peptide" evidence="1">
    <location>
        <begin position="1"/>
        <end position="20"/>
    </location>
</feature>
<protein>
    <submittedName>
        <fullName evidence="2">DUF4198 domain-containing protein</fullName>
    </submittedName>
</protein>
<reference evidence="2" key="1">
    <citation type="submission" date="2020-09" db="EMBL/GenBank/DDBJ databases">
        <authorList>
            <person name="Kim M.K."/>
        </authorList>
    </citation>
    <scope>NUCLEOTIDE SEQUENCE</scope>
    <source>
        <strain evidence="2">BT702</strain>
    </source>
</reference>
<dbReference type="Pfam" id="PF10670">
    <property type="entry name" value="DUF4198"/>
    <property type="match status" value="1"/>
</dbReference>
<dbReference type="RefSeq" id="WP_190884975.1">
    <property type="nucleotide sequence ID" value="NZ_JACWZY010000001.1"/>
</dbReference>
<feature type="chain" id="PRO_5037986032" evidence="1">
    <location>
        <begin position="21"/>
        <end position="234"/>
    </location>
</feature>
<evidence type="ECO:0000313" key="2">
    <source>
        <dbReference type="EMBL" id="MBD2699111.1"/>
    </source>
</evidence>
<evidence type="ECO:0000313" key="3">
    <source>
        <dbReference type="Proteomes" id="UP000598820"/>
    </source>
</evidence>
<keyword evidence="3" id="KW-1185">Reference proteome</keyword>
<keyword evidence="1" id="KW-0732">Signal</keyword>
<dbReference type="AlphaFoldDB" id="A0A926XZM4"/>
<gene>
    <name evidence="2" type="ORF">IC229_00565</name>
</gene>
<accession>A0A926XZM4</accession>